<organism evidence="3 4">
    <name type="scientific">Flavobacterium gawalongense</name>
    <dbReference type="NCBI Taxonomy" id="2594432"/>
    <lineage>
        <taxon>Bacteria</taxon>
        <taxon>Pseudomonadati</taxon>
        <taxon>Bacteroidota</taxon>
        <taxon>Flavobacteriia</taxon>
        <taxon>Flavobacteriales</taxon>
        <taxon>Flavobacteriaceae</taxon>
        <taxon>Flavobacterium</taxon>
    </lineage>
</organism>
<keyword evidence="1" id="KW-0175">Coiled coil</keyword>
<keyword evidence="2" id="KW-0812">Transmembrane</keyword>
<evidence type="ECO:0000256" key="2">
    <source>
        <dbReference type="SAM" id="Phobius"/>
    </source>
</evidence>
<keyword evidence="4" id="KW-1185">Reference proteome</keyword>
<evidence type="ECO:0008006" key="5">
    <source>
        <dbReference type="Google" id="ProtNLM"/>
    </source>
</evidence>
<feature type="transmembrane region" description="Helical" evidence="2">
    <location>
        <begin position="627"/>
        <end position="643"/>
    </location>
</feature>
<evidence type="ECO:0000313" key="4">
    <source>
        <dbReference type="Proteomes" id="UP000318528"/>
    </source>
</evidence>
<feature type="transmembrane region" description="Helical" evidence="2">
    <location>
        <begin position="601"/>
        <end position="620"/>
    </location>
</feature>
<dbReference type="Proteomes" id="UP000318528">
    <property type="component" value="Unassembled WGS sequence"/>
</dbReference>
<proteinExistence type="predicted"/>
<keyword evidence="2" id="KW-1133">Transmembrane helix</keyword>
<name>A0ABY3CKM9_9FLAO</name>
<evidence type="ECO:0000313" key="3">
    <source>
        <dbReference type="EMBL" id="TRX05903.1"/>
    </source>
</evidence>
<sequence length="645" mass="74391">MHNKKIVAFSLLAHINDNNIGIKSFNDIYIPIVKSALCRMNMEGIKSGQSIMEIKKNVDKVFSLDIPVSILRNLLVSISSEVEMDSENHFILHKDGAFQMNKFLFSDYEEELEEKEEEINEVVKIYEAYLTSIGLDPTLEPSIFEYIDLNRTNLSKFFAYKQDKELEIQYVHQANFINSIKSNKKIYEILRRVYLGSIIAAYLEVEIGEVNNKTEILLDTNFILGLLDLNSVEATHTCSKISEICDRLGFTKSILPFTIEEIEMLIERKANQLENAFFQGYLDPESIYNASKRRNLSKTQLLQIVKNIKEILVKEHKINIVGNDQKLRNLAKFQYSDIYDFYKSIRGDHGFSALHDTTAIVYVKEKRGGKPIKGDLMKANCWFVTNTPFKLAIPDSNGYLPEIIRAEDILNFLWLSNPNVTAFINSSELSSLGLTRLVSTTISFSLPSSKVLRDLDENFNTYGGTEITADDTVMVAAMIAKKKILKPEDLNRLAHQNSENFISKVKEYANQGRNEEKEMKEKLEKIFQHLESSFTKQQEKKTDLSSIKVEETNLSEVVKDEKLEKNNRRLKIALLIICVIFVSFFWWTLEIIFGLEQYKNYYLIKILVQLLLITISLLFFHKEYRSAWITTSIALLIAIMNFSKD</sequence>
<keyword evidence="2" id="KW-0472">Membrane</keyword>
<accession>A0ABY3CKM9</accession>
<gene>
    <name evidence="3" type="ORF">FNW12_09800</name>
</gene>
<comment type="caution">
    <text evidence="3">The sequence shown here is derived from an EMBL/GenBank/DDBJ whole genome shotgun (WGS) entry which is preliminary data.</text>
</comment>
<protein>
    <recommendedName>
        <fullName evidence="5">PIN domain-containing protein</fullName>
    </recommendedName>
</protein>
<reference evidence="3 4" key="1">
    <citation type="submission" date="2019-07" db="EMBL/GenBank/DDBJ databases">
        <title>Novel species of Flavobacterium.</title>
        <authorList>
            <person name="Liu Q."/>
            <person name="Xin Y.-H."/>
        </authorList>
    </citation>
    <scope>NUCLEOTIDE SEQUENCE [LARGE SCALE GENOMIC DNA]</scope>
    <source>
        <strain evidence="3 4">GSP39</strain>
    </source>
</reference>
<dbReference type="EMBL" id="VJZN01000014">
    <property type="protein sequence ID" value="TRX05903.1"/>
    <property type="molecule type" value="Genomic_DNA"/>
</dbReference>
<dbReference type="RefSeq" id="WP_143387500.1">
    <property type="nucleotide sequence ID" value="NZ_VJZM01000014.1"/>
</dbReference>
<evidence type="ECO:0000256" key="1">
    <source>
        <dbReference type="SAM" id="Coils"/>
    </source>
</evidence>
<feature type="coiled-coil region" evidence="1">
    <location>
        <begin position="505"/>
        <end position="533"/>
    </location>
</feature>
<feature type="transmembrane region" description="Helical" evidence="2">
    <location>
        <begin position="572"/>
        <end position="595"/>
    </location>
</feature>